<dbReference type="PANTHER" id="PTHR28080:SF1">
    <property type="entry name" value="PEROXISOMAL BIOGENESIS FACTOR 3"/>
    <property type="match status" value="1"/>
</dbReference>
<keyword evidence="2" id="KW-1133">Transmembrane helix</keyword>
<dbReference type="GO" id="GO:0045046">
    <property type="term" value="P:protein import into peroxisome membrane"/>
    <property type="evidence" value="ECO:0007669"/>
    <property type="project" value="TreeGrafter"/>
</dbReference>
<proteinExistence type="predicted"/>
<accession>A0A0F7SUN6</accession>
<dbReference type="GO" id="GO:0030674">
    <property type="term" value="F:protein-macromolecule adaptor activity"/>
    <property type="evidence" value="ECO:0007669"/>
    <property type="project" value="TreeGrafter"/>
</dbReference>
<feature type="region of interest" description="Disordered" evidence="1">
    <location>
        <begin position="219"/>
        <end position="260"/>
    </location>
</feature>
<dbReference type="Pfam" id="PF04882">
    <property type="entry name" value="Peroxin-3"/>
    <property type="match status" value="1"/>
</dbReference>
<feature type="compositionally biased region" description="Low complexity" evidence="1">
    <location>
        <begin position="219"/>
        <end position="237"/>
    </location>
</feature>
<evidence type="ECO:0000256" key="1">
    <source>
        <dbReference type="SAM" id="MobiDB-lite"/>
    </source>
</evidence>
<evidence type="ECO:0000313" key="3">
    <source>
        <dbReference type="EMBL" id="CED83693.1"/>
    </source>
</evidence>
<dbReference type="InterPro" id="IPR006966">
    <property type="entry name" value="Peroxin-3"/>
</dbReference>
<keyword evidence="2" id="KW-0472">Membrane</keyword>
<reference evidence="3" key="1">
    <citation type="submission" date="2014-08" db="EMBL/GenBank/DDBJ databases">
        <authorList>
            <person name="Sharma Rahul"/>
            <person name="Thines Marco"/>
        </authorList>
    </citation>
    <scope>NUCLEOTIDE SEQUENCE</scope>
</reference>
<keyword evidence="2" id="KW-0812">Transmembrane</keyword>
<feature type="compositionally biased region" description="Basic and acidic residues" evidence="1">
    <location>
        <begin position="146"/>
        <end position="175"/>
    </location>
</feature>
<dbReference type="GO" id="GO:0005778">
    <property type="term" value="C:peroxisomal membrane"/>
    <property type="evidence" value="ECO:0007669"/>
    <property type="project" value="InterPro"/>
</dbReference>
<name>A0A0F7SUN6_PHARH</name>
<feature type="region of interest" description="Disordered" evidence="1">
    <location>
        <begin position="96"/>
        <end position="123"/>
    </location>
</feature>
<organism evidence="3">
    <name type="scientific">Phaffia rhodozyma</name>
    <name type="common">Yeast</name>
    <name type="synonym">Xanthophyllomyces dendrorhous</name>
    <dbReference type="NCBI Taxonomy" id="264483"/>
    <lineage>
        <taxon>Eukaryota</taxon>
        <taxon>Fungi</taxon>
        <taxon>Dikarya</taxon>
        <taxon>Basidiomycota</taxon>
        <taxon>Agaricomycotina</taxon>
        <taxon>Tremellomycetes</taxon>
        <taxon>Cystofilobasidiales</taxon>
        <taxon>Mrakiaceae</taxon>
        <taxon>Phaffia</taxon>
    </lineage>
</organism>
<sequence length="571" mass="62126">MLTSIKQRARRHSKAIAVSAGVIGGVYLAGAYALDRLREIQERALDERRAKENLKRRFLQNQEDATFTLAALLPTLSPQILEAMEVEDLHRQLAQLTKPSPTSTHTSTSSPKSIKASKQKERIQVQLGDMGDSVVSLSASSVASSEEAKSIEGGEEASSKTKDEGSSESRSEDRQVASGLMGESWASEFKAASQAGSMHAMDASVSSFSTDVSESVISDSTLASSHGSGSPHVGSSYPPLPPSAPASPPPEPEPPVPSKTKTQIWNELKLLTFTRTITTIYTLVLLSLQTRVQLNILGRHAYLRSVREPDSGPSDASHTPESSWWNLFIGAPDIHEQKVDQEIEISEDDELVYLSFGWWLVHVGWKEVGQRVKLAVEEVFTPISLKKMIDRTDVEILLSEVRRKVEWDLGGDGIPRPHSFVPHLLPQTPTQEAHLLSTSSLSPSPSFPVPQIDPASPLRALLVETSQVLRSSNFGKVLDECLAVSFEALVSGLEAEGGLGLSVNRRLVDLEERESRGKRLAEVLGGVAKWGRKALDVAVGNIVVDTIAELPSLMAFSATIYSNYDIGNEEE</sequence>
<dbReference type="AlphaFoldDB" id="A0A0F7SUN6"/>
<feature type="region of interest" description="Disordered" evidence="1">
    <location>
        <begin position="138"/>
        <end position="181"/>
    </location>
</feature>
<dbReference type="PANTHER" id="PTHR28080">
    <property type="entry name" value="PEROXISOMAL BIOGENESIS FACTOR 3"/>
    <property type="match status" value="1"/>
</dbReference>
<evidence type="ECO:0000256" key="2">
    <source>
        <dbReference type="SAM" id="Phobius"/>
    </source>
</evidence>
<protein>
    <submittedName>
        <fullName evidence="3">Peroxisomal assembly protein PEX3</fullName>
    </submittedName>
</protein>
<dbReference type="EMBL" id="LN483157">
    <property type="protein sequence ID" value="CED83693.1"/>
    <property type="molecule type" value="Genomic_DNA"/>
</dbReference>
<feature type="transmembrane region" description="Helical" evidence="2">
    <location>
        <begin position="15"/>
        <end position="34"/>
    </location>
</feature>
<feature type="compositionally biased region" description="Low complexity" evidence="1">
    <location>
        <begin position="97"/>
        <end position="113"/>
    </location>
</feature>
<feature type="compositionally biased region" description="Pro residues" evidence="1">
    <location>
        <begin position="238"/>
        <end position="257"/>
    </location>
</feature>